<dbReference type="EMBL" id="DS231620">
    <property type="protein sequence ID" value="EDU49376.1"/>
    <property type="molecule type" value="Genomic_DNA"/>
</dbReference>
<accession>B2W8Z8</accession>
<proteinExistence type="predicted"/>
<feature type="domain" description="BTB" evidence="2">
    <location>
        <begin position="22"/>
        <end position="83"/>
    </location>
</feature>
<dbReference type="PANTHER" id="PTHR47843">
    <property type="entry name" value="BTB DOMAIN-CONTAINING PROTEIN-RELATED"/>
    <property type="match status" value="1"/>
</dbReference>
<dbReference type="CDD" id="cd18186">
    <property type="entry name" value="BTB_POZ_ZBTB_KLHL-like"/>
    <property type="match status" value="1"/>
</dbReference>
<dbReference type="STRING" id="426418.B2W8Z8"/>
<protein>
    <recommendedName>
        <fullName evidence="2">BTB domain-containing protein</fullName>
    </recommendedName>
</protein>
<reference evidence="4" key="1">
    <citation type="journal article" date="2013" name="G3 (Bethesda)">
        <title>Comparative genomics of a plant-pathogenic fungus, Pyrenophora tritici-repentis, reveals transduplication and the impact of repeat elements on pathogenicity and population divergence.</title>
        <authorList>
            <person name="Manning V.A."/>
            <person name="Pandelova I."/>
            <person name="Dhillon B."/>
            <person name="Wilhelm L.J."/>
            <person name="Goodwin S.B."/>
            <person name="Berlin A.M."/>
            <person name="Figueroa M."/>
            <person name="Freitag M."/>
            <person name="Hane J.K."/>
            <person name="Henrissat B."/>
            <person name="Holman W.H."/>
            <person name="Kodira C.D."/>
            <person name="Martin J."/>
            <person name="Oliver R.P."/>
            <person name="Robbertse B."/>
            <person name="Schackwitz W."/>
            <person name="Schwartz D.C."/>
            <person name="Spatafora J.W."/>
            <person name="Turgeon B.G."/>
            <person name="Yandava C."/>
            <person name="Young S."/>
            <person name="Zhou S."/>
            <person name="Zeng Q."/>
            <person name="Grigoriev I.V."/>
            <person name="Ma L.-J."/>
            <person name="Ciuffetti L.M."/>
        </authorList>
    </citation>
    <scope>NUCLEOTIDE SEQUENCE [LARGE SCALE GENOMIC DNA]</scope>
    <source>
        <strain evidence="4">Pt-1C-BFP</strain>
    </source>
</reference>
<dbReference type="KEGG" id="ptrr:6344715"/>
<evidence type="ECO:0000256" key="1">
    <source>
        <dbReference type="SAM" id="MobiDB-lite"/>
    </source>
</evidence>
<dbReference type="Pfam" id="PF00651">
    <property type="entry name" value="BTB"/>
    <property type="match status" value="1"/>
</dbReference>
<dbReference type="PROSITE" id="PS50097">
    <property type="entry name" value="BTB"/>
    <property type="match status" value="1"/>
</dbReference>
<organism evidence="3 4">
    <name type="scientific">Pyrenophora tritici-repentis (strain Pt-1C-BFP)</name>
    <name type="common">Wheat tan spot fungus</name>
    <name type="synonym">Drechslera tritici-repentis</name>
    <dbReference type="NCBI Taxonomy" id="426418"/>
    <lineage>
        <taxon>Eukaryota</taxon>
        <taxon>Fungi</taxon>
        <taxon>Dikarya</taxon>
        <taxon>Ascomycota</taxon>
        <taxon>Pezizomycotina</taxon>
        <taxon>Dothideomycetes</taxon>
        <taxon>Pleosporomycetidae</taxon>
        <taxon>Pleosporales</taxon>
        <taxon>Pleosporineae</taxon>
        <taxon>Pleosporaceae</taxon>
        <taxon>Pyrenophora</taxon>
    </lineage>
</organism>
<dbReference type="InParanoid" id="B2W8Z8"/>
<dbReference type="AlphaFoldDB" id="B2W8Z8"/>
<dbReference type="InterPro" id="IPR011333">
    <property type="entry name" value="SKP1/BTB/POZ_sf"/>
</dbReference>
<dbReference type="SUPFAM" id="SSF54695">
    <property type="entry name" value="POZ domain"/>
    <property type="match status" value="1"/>
</dbReference>
<feature type="region of interest" description="Disordered" evidence="1">
    <location>
        <begin position="185"/>
        <end position="206"/>
    </location>
</feature>
<dbReference type="Gene3D" id="3.30.710.10">
    <property type="entry name" value="Potassium Channel Kv1.1, Chain A"/>
    <property type="match status" value="1"/>
</dbReference>
<evidence type="ECO:0000313" key="4">
    <source>
        <dbReference type="Proteomes" id="UP000001471"/>
    </source>
</evidence>
<dbReference type="PANTHER" id="PTHR47843:SF2">
    <property type="entry name" value="BTB DOMAIN-CONTAINING PROTEIN"/>
    <property type="match status" value="1"/>
</dbReference>
<gene>
    <name evidence="3" type="ORF">PTRG_06456</name>
</gene>
<evidence type="ECO:0000259" key="2">
    <source>
        <dbReference type="PROSITE" id="PS50097"/>
    </source>
</evidence>
<dbReference type="Proteomes" id="UP000001471">
    <property type="component" value="Unassembled WGS sequence"/>
</dbReference>
<dbReference type="GeneID" id="6344715"/>
<name>B2W8Z8_PYRTR</name>
<dbReference type="InterPro" id="IPR000210">
    <property type="entry name" value="BTB/POZ_dom"/>
</dbReference>
<sequence>MALPPAVGSVTSDFRLTDLSGETIRVQAGNRIIYVHKALIAASSEFFRNVTKPEWTTHSKVIDLSNQCPEIFEIYCQWLYSKRPFSGNPQGNTWISFAKFYVLGEEIMDQAFQNVIVDAMIARSPFHMLDIQNRARLYYMKPFVDDLLPALTKNRGAIHASFRPWVLQPASYRSKIVVLNTGKGAKEGEGGTTVTASQDDMDVTEP</sequence>
<evidence type="ECO:0000313" key="3">
    <source>
        <dbReference type="EMBL" id="EDU49376.1"/>
    </source>
</evidence>
<dbReference type="HOGENOM" id="CLU_1190517_0_0_1"/>